<protein>
    <submittedName>
        <fullName evidence="1">Uncharacterized protein</fullName>
    </submittedName>
</protein>
<proteinExistence type="predicted"/>
<dbReference type="InterPro" id="IPR046597">
    <property type="entry name" value="DUF6656"/>
</dbReference>
<name>A0A2U2DXI3_9HYPH</name>
<dbReference type="OrthoDB" id="8276610at2"/>
<keyword evidence="2" id="KW-1185">Reference proteome</keyword>
<dbReference type="Proteomes" id="UP000245252">
    <property type="component" value="Unassembled WGS sequence"/>
</dbReference>
<evidence type="ECO:0000313" key="1">
    <source>
        <dbReference type="EMBL" id="PWE58020.1"/>
    </source>
</evidence>
<gene>
    <name evidence="1" type="ORF">DEM27_02185</name>
</gene>
<comment type="caution">
    <text evidence="1">The sequence shown here is derived from an EMBL/GenBank/DDBJ whole genome shotgun (WGS) entry which is preliminary data.</text>
</comment>
<sequence>MSKLRYFDASGQKKPQVPALETLHSDFLRTGKIIRHKDNWVPEERRYLSYQEVAERTGRRLDAAGEQAHDRLNSFHRSIQLPKMIFHRTLDDRPHLGYCHVTASKTRFAQFDEVKWAFYIANFMADIGEDEKMISNLRRRGSRMYFAVAMQPDDERKKLTIDRKIRGNGVIFRTSDPKVALKNVLLLGARNEKLRDVIRSL</sequence>
<dbReference type="EMBL" id="QFBC01000001">
    <property type="protein sequence ID" value="PWE58020.1"/>
    <property type="molecule type" value="Genomic_DNA"/>
</dbReference>
<evidence type="ECO:0000313" key="2">
    <source>
        <dbReference type="Proteomes" id="UP000245252"/>
    </source>
</evidence>
<reference evidence="1 2" key="1">
    <citation type="submission" date="2018-05" db="EMBL/GenBank/DDBJ databases">
        <title>The draft genome of strain NS-104.</title>
        <authorList>
            <person name="Hang P."/>
            <person name="Jiang J."/>
        </authorList>
    </citation>
    <scope>NUCLEOTIDE SEQUENCE [LARGE SCALE GENOMIC DNA]</scope>
    <source>
        <strain evidence="1 2">NS-104</strain>
    </source>
</reference>
<dbReference type="Pfam" id="PF20361">
    <property type="entry name" value="DUF6656"/>
    <property type="match status" value="1"/>
</dbReference>
<accession>A0A2U2DXI3</accession>
<dbReference type="AlphaFoldDB" id="A0A2U2DXI3"/>
<organism evidence="1 2">
    <name type="scientific">Metarhizobium album</name>
    <dbReference type="NCBI Taxonomy" id="2182425"/>
    <lineage>
        <taxon>Bacteria</taxon>
        <taxon>Pseudomonadati</taxon>
        <taxon>Pseudomonadota</taxon>
        <taxon>Alphaproteobacteria</taxon>
        <taxon>Hyphomicrobiales</taxon>
        <taxon>Rhizobiaceae</taxon>
        <taxon>Metarhizobium</taxon>
    </lineage>
</organism>
<dbReference type="RefSeq" id="WP_109456537.1">
    <property type="nucleotide sequence ID" value="NZ_QFBC01000001.1"/>
</dbReference>